<dbReference type="PANTHER" id="PTHR33452">
    <property type="entry name" value="OXIDOREDUCTASE CATD-RELATED"/>
    <property type="match status" value="1"/>
</dbReference>
<evidence type="ECO:0000256" key="5">
    <source>
        <dbReference type="ARBA" id="ARBA00023136"/>
    </source>
</evidence>
<keyword evidence="2" id="KW-1003">Cell membrane</keyword>
<dbReference type="EMBL" id="JBHUDC010000007">
    <property type="protein sequence ID" value="MFD1514519.1"/>
    <property type="molecule type" value="Genomic_DNA"/>
</dbReference>
<evidence type="ECO:0000256" key="4">
    <source>
        <dbReference type="ARBA" id="ARBA00022989"/>
    </source>
</evidence>
<dbReference type="RefSeq" id="WP_250874448.1">
    <property type="nucleotide sequence ID" value="NZ_JALXFV010000007.1"/>
</dbReference>
<evidence type="ECO:0000256" key="3">
    <source>
        <dbReference type="ARBA" id="ARBA00022692"/>
    </source>
</evidence>
<comment type="subcellular location">
    <subcellularLocation>
        <location evidence="1">Cell membrane</location>
        <topology evidence="1">Multi-pass membrane protein</topology>
    </subcellularLocation>
</comment>
<dbReference type="Pfam" id="PF07681">
    <property type="entry name" value="DoxX"/>
    <property type="match status" value="1"/>
</dbReference>
<dbReference type="InterPro" id="IPR032808">
    <property type="entry name" value="DoxX"/>
</dbReference>
<protein>
    <submittedName>
        <fullName evidence="7">DoxX family protein</fullName>
    </submittedName>
</protein>
<evidence type="ECO:0000256" key="2">
    <source>
        <dbReference type="ARBA" id="ARBA00022475"/>
    </source>
</evidence>
<keyword evidence="5 6" id="KW-0472">Membrane</keyword>
<comment type="caution">
    <text evidence="7">The sequence shown here is derived from an EMBL/GenBank/DDBJ whole genome shotgun (WGS) entry which is preliminary data.</text>
</comment>
<feature type="transmembrane region" description="Helical" evidence="6">
    <location>
        <begin position="97"/>
        <end position="121"/>
    </location>
</feature>
<keyword evidence="8" id="KW-1185">Reference proteome</keyword>
<proteinExistence type="predicted"/>
<feature type="transmembrane region" description="Helical" evidence="6">
    <location>
        <begin position="57"/>
        <end position="77"/>
    </location>
</feature>
<dbReference type="GO" id="GO:0005886">
    <property type="term" value="C:plasma membrane"/>
    <property type="evidence" value="ECO:0007669"/>
    <property type="project" value="UniProtKB-SubCell"/>
</dbReference>
<feature type="transmembrane region" description="Helical" evidence="6">
    <location>
        <begin position="133"/>
        <end position="159"/>
    </location>
</feature>
<evidence type="ECO:0000256" key="1">
    <source>
        <dbReference type="ARBA" id="ARBA00004651"/>
    </source>
</evidence>
<reference evidence="7 8" key="1">
    <citation type="journal article" date="2019" name="Int. J. Syst. Evol. Microbiol.">
        <title>The Global Catalogue of Microorganisms (GCM) 10K type strain sequencing project: providing services to taxonomists for standard genome sequencing and annotation.</title>
        <authorList>
            <consortium name="The Broad Institute Genomics Platform"/>
            <consortium name="The Broad Institute Genome Sequencing Center for Infectious Disease"/>
            <person name="Wu L."/>
            <person name="Ma J."/>
        </authorList>
    </citation>
    <scope>NUCLEOTIDE SEQUENCE [LARGE SCALE GENOMIC DNA]</scope>
    <source>
        <strain evidence="7 8">CGMCC 1.12563</strain>
    </source>
</reference>
<feature type="transmembrane region" description="Helical" evidence="6">
    <location>
        <begin position="228"/>
        <end position="246"/>
    </location>
</feature>
<sequence length="364" mass="38666">MDELPLSRLVAAFVLTLCGLVATTSPVAAHVKYVSDGGDPVDAIRFLSETASNPTNVAVLGVGTLVVIVGIGLYLRYRPIASDIALLRATLSEYEDLLPWLLRLSIGLPLVGAGFAGYYFSPLVPAPTRLFEVAVGFLLLFGLATRFTAGVGLAGYLVGLAFRPELLLAAEYVPGFIAIILLGGGRPSADHVLARIAASDGTLYGRFDPIYRQVSVPFATRIESYTQFVPTILRVGLGFTFFYLGFTQKLMNPGDALAVVAQYDLTAVVPVSPELWVVGAGLVEMAVGAALFVGVFTRASAGVAFIMFTLTLFGLPNDPVLAHISLFGLVSVLLVTGAGPFALDTRLQTMEMKRQQRAAEETST</sequence>
<dbReference type="PANTHER" id="PTHR33452:SF1">
    <property type="entry name" value="INNER MEMBRANE PROTEIN YPHA-RELATED"/>
    <property type="match status" value="1"/>
</dbReference>
<keyword evidence="3 6" id="KW-0812">Transmembrane</keyword>
<feature type="transmembrane region" description="Helical" evidence="6">
    <location>
        <begin position="320"/>
        <end position="343"/>
    </location>
</feature>
<dbReference type="AlphaFoldDB" id="A0ABD6AXP3"/>
<gene>
    <name evidence="7" type="ORF">ACFSBT_14655</name>
</gene>
<evidence type="ECO:0000313" key="8">
    <source>
        <dbReference type="Proteomes" id="UP001597187"/>
    </source>
</evidence>
<feature type="transmembrane region" description="Helical" evidence="6">
    <location>
        <begin position="289"/>
        <end position="314"/>
    </location>
</feature>
<feature type="transmembrane region" description="Helical" evidence="6">
    <location>
        <begin position="166"/>
        <end position="185"/>
    </location>
</feature>
<dbReference type="InterPro" id="IPR051907">
    <property type="entry name" value="DoxX-like_oxidoreductase"/>
</dbReference>
<name>A0ABD6AXP3_9EURY</name>
<evidence type="ECO:0000256" key="6">
    <source>
        <dbReference type="SAM" id="Phobius"/>
    </source>
</evidence>
<keyword evidence="4 6" id="KW-1133">Transmembrane helix</keyword>
<evidence type="ECO:0000313" key="7">
    <source>
        <dbReference type="EMBL" id="MFD1514519.1"/>
    </source>
</evidence>
<accession>A0ABD6AXP3</accession>
<dbReference type="Proteomes" id="UP001597187">
    <property type="component" value="Unassembled WGS sequence"/>
</dbReference>
<organism evidence="7 8">
    <name type="scientific">Halomarina rubra</name>
    <dbReference type="NCBI Taxonomy" id="2071873"/>
    <lineage>
        <taxon>Archaea</taxon>
        <taxon>Methanobacteriati</taxon>
        <taxon>Methanobacteriota</taxon>
        <taxon>Stenosarchaea group</taxon>
        <taxon>Halobacteria</taxon>
        <taxon>Halobacteriales</taxon>
        <taxon>Natronomonadaceae</taxon>
        <taxon>Halomarina</taxon>
    </lineage>
</organism>